<feature type="signal peptide" evidence="8">
    <location>
        <begin position="1"/>
        <end position="41"/>
    </location>
</feature>
<dbReference type="GO" id="GO:0005615">
    <property type="term" value="C:extracellular space"/>
    <property type="evidence" value="ECO:0007669"/>
    <property type="project" value="TreeGrafter"/>
</dbReference>
<evidence type="ECO:0000259" key="9">
    <source>
        <dbReference type="PROSITE" id="PS52035"/>
    </source>
</evidence>
<dbReference type="GO" id="GO:0008270">
    <property type="term" value="F:zinc ion binding"/>
    <property type="evidence" value="ECO:0007669"/>
    <property type="project" value="InterPro"/>
</dbReference>
<evidence type="ECO:0000256" key="3">
    <source>
        <dbReference type="ARBA" id="ARBA00022670"/>
    </source>
</evidence>
<dbReference type="SMART" id="SM00631">
    <property type="entry name" value="Zn_pept"/>
    <property type="match status" value="1"/>
</dbReference>
<comment type="caution">
    <text evidence="7">Lacks conserved residue(s) required for the propagation of feature annotation.</text>
</comment>
<dbReference type="EMBL" id="NUEQ01000011">
    <property type="protein sequence ID" value="PEJ35957.1"/>
    <property type="molecule type" value="Genomic_DNA"/>
</dbReference>
<dbReference type="Proteomes" id="UP000220106">
    <property type="component" value="Unassembled WGS sequence"/>
</dbReference>
<keyword evidence="3" id="KW-0645">Protease</keyword>
<evidence type="ECO:0000313" key="10">
    <source>
        <dbReference type="EMBL" id="PEJ35957.1"/>
    </source>
</evidence>
<proteinExistence type="inferred from homology"/>
<evidence type="ECO:0000313" key="11">
    <source>
        <dbReference type="Proteomes" id="UP000220106"/>
    </source>
</evidence>
<comment type="cofactor">
    <cofactor evidence="1">
        <name>Zn(2+)</name>
        <dbReference type="ChEBI" id="CHEBI:29105"/>
    </cofactor>
</comment>
<keyword evidence="8" id="KW-0732">Signal</keyword>
<evidence type="ECO:0000256" key="2">
    <source>
        <dbReference type="ARBA" id="ARBA00005988"/>
    </source>
</evidence>
<dbReference type="SUPFAM" id="SSF53187">
    <property type="entry name" value="Zn-dependent exopeptidases"/>
    <property type="match status" value="1"/>
</dbReference>
<keyword evidence="4" id="KW-0378">Hydrolase</keyword>
<organism evidence="10 11">
    <name type="scientific">Peribacillus butanolivorans</name>
    <dbReference type="NCBI Taxonomy" id="421767"/>
    <lineage>
        <taxon>Bacteria</taxon>
        <taxon>Bacillati</taxon>
        <taxon>Bacillota</taxon>
        <taxon>Bacilli</taxon>
        <taxon>Bacillales</taxon>
        <taxon>Bacillaceae</taxon>
        <taxon>Peribacillus</taxon>
    </lineage>
</organism>
<keyword evidence="5" id="KW-0862">Zinc</keyword>
<dbReference type="PANTHER" id="PTHR11705">
    <property type="entry name" value="PROTEASE FAMILY M14 CARBOXYPEPTIDASE A,B"/>
    <property type="match status" value="1"/>
</dbReference>
<dbReference type="CDD" id="cd00596">
    <property type="entry name" value="Peptidase_M14_like"/>
    <property type="match status" value="1"/>
</dbReference>
<gene>
    <name evidence="10" type="ORF">CN689_05740</name>
</gene>
<feature type="domain" description="Peptidase M14" evidence="9">
    <location>
        <begin position="62"/>
        <end position="443"/>
    </location>
</feature>
<evidence type="ECO:0000256" key="5">
    <source>
        <dbReference type="ARBA" id="ARBA00022833"/>
    </source>
</evidence>
<reference evidence="10 11" key="1">
    <citation type="submission" date="2017-09" db="EMBL/GenBank/DDBJ databases">
        <title>Large-scale bioinformatics analysis of Bacillus genomes uncovers conserved roles of natural products in bacterial physiology.</title>
        <authorList>
            <consortium name="Agbiome Team Llc"/>
            <person name="Bleich R.M."/>
            <person name="Kirk G.J."/>
            <person name="Santa Maria K.C."/>
            <person name="Allen S.E."/>
            <person name="Farag S."/>
            <person name="Shank E.A."/>
            <person name="Bowers A."/>
        </authorList>
    </citation>
    <scope>NUCLEOTIDE SEQUENCE [LARGE SCALE GENOMIC DNA]</scope>
    <source>
        <strain evidence="10 11">AFS003229</strain>
    </source>
</reference>
<protein>
    <recommendedName>
        <fullName evidence="9">Peptidase M14 domain-containing protein</fullName>
    </recommendedName>
</protein>
<dbReference type="InterPro" id="IPR000834">
    <property type="entry name" value="Peptidase_M14"/>
</dbReference>
<evidence type="ECO:0000256" key="4">
    <source>
        <dbReference type="ARBA" id="ARBA00022801"/>
    </source>
</evidence>
<comment type="caution">
    <text evidence="10">The sequence shown here is derived from an EMBL/GenBank/DDBJ whole genome shotgun (WGS) entry which is preliminary data.</text>
</comment>
<evidence type="ECO:0000256" key="6">
    <source>
        <dbReference type="ARBA" id="ARBA00023049"/>
    </source>
</evidence>
<dbReference type="GO" id="GO:0004181">
    <property type="term" value="F:metallocarboxypeptidase activity"/>
    <property type="evidence" value="ECO:0007669"/>
    <property type="project" value="InterPro"/>
</dbReference>
<dbReference type="GO" id="GO:0006508">
    <property type="term" value="P:proteolysis"/>
    <property type="evidence" value="ECO:0007669"/>
    <property type="project" value="UniProtKB-KW"/>
</dbReference>
<dbReference type="AlphaFoldDB" id="A0AAX0S6L1"/>
<dbReference type="PANTHER" id="PTHR11705:SF143">
    <property type="entry name" value="SLL0236 PROTEIN"/>
    <property type="match status" value="1"/>
</dbReference>
<dbReference type="Pfam" id="PF00246">
    <property type="entry name" value="Peptidase_M14"/>
    <property type="match status" value="1"/>
</dbReference>
<evidence type="ECO:0000256" key="1">
    <source>
        <dbReference type="ARBA" id="ARBA00001947"/>
    </source>
</evidence>
<keyword evidence="6" id="KW-0482">Metalloprotease</keyword>
<accession>A0AAX0S6L1</accession>
<evidence type="ECO:0000256" key="7">
    <source>
        <dbReference type="PROSITE-ProRule" id="PRU01379"/>
    </source>
</evidence>
<dbReference type="Gene3D" id="3.40.630.10">
    <property type="entry name" value="Zn peptidases"/>
    <property type="match status" value="1"/>
</dbReference>
<comment type="similarity">
    <text evidence="2 7">Belongs to the peptidase M14 family.</text>
</comment>
<dbReference type="PROSITE" id="PS52035">
    <property type="entry name" value="PEPTIDASE_M14"/>
    <property type="match status" value="1"/>
</dbReference>
<sequence length="443" mass="48424">MLIFVLLYRYKGEKRLKKKALKYILTSGILASTLVGTTAFAEPVTTPNGPWVQDGQNLSLSGLMSNEQLESKLKQIEKAAKGKMVLEQFGTSNDGYPLYVAKFGDNDPKKNRVLVYTQIHGNEPLGTEAIGELMQQLSSGSKEVNDILDEVSVWFVPRLNPDGTANQYEGKPFPTRYSHQTWNPKELGLPADTKAPWYYNAEGSERAQNNDGSVVYGIPGFDLNRDFHPNYDFDIKEEIKKDPQKVAEVLNNSATNNGANASLVFSPETCALTELTQELSPDVAIDIHHRGFNRLSEEDSRSVSIQLLAQFTTKPYVDPFSGKTYVLDEDVLTLSKKVNAVAYKSLQLGNSSFGAIQKYPIVNYPGSGLGAIQLNGTATMLIEIKGQTQTLGQKQNGMLKETAKVPVIAVLNGLADGSLENADPAVYDAIPSTALGVSPGDKH</sequence>
<feature type="chain" id="PRO_5043600699" description="Peptidase M14 domain-containing protein" evidence="8">
    <location>
        <begin position="42"/>
        <end position="443"/>
    </location>
</feature>
<name>A0AAX0S6L1_9BACI</name>
<evidence type="ECO:0000256" key="8">
    <source>
        <dbReference type="SAM" id="SignalP"/>
    </source>
</evidence>